<feature type="transmembrane region" description="Helical" evidence="1">
    <location>
        <begin position="41"/>
        <end position="61"/>
    </location>
</feature>
<feature type="transmembrane region" description="Helical" evidence="1">
    <location>
        <begin position="12"/>
        <end position="29"/>
    </location>
</feature>
<sequence>MTALLWTARTLTHIAAPLVVIAWAFPWFAEHHADADAEALARAIPLLVAAEIAWLLGNRWIRATIRLRTPGALGNDDTAPHPAEMIVAAVECTSMLTAIFIARESALTMDEVGTVLVALFLACIGTAIIPAIRRIYRNARDQVSAPKTRFALCALRWAIPGTVALGQGWTLIPDSFARDGHGFIVITLATIVVTLIAYTWVRGSRLPASSLNASASLPGEIIIGHRSSSRASIRELADDAGDAALRLVDASPTLKSRRRAHHWARLTLGAVAILWGTAALTLSIP</sequence>
<evidence type="ECO:0000313" key="2">
    <source>
        <dbReference type="EMBL" id="UQN31779.1"/>
    </source>
</evidence>
<protein>
    <recommendedName>
        <fullName evidence="4">Transmembrane protein</fullName>
    </recommendedName>
</protein>
<reference evidence="2" key="1">
    <citation type="submission" date="2022-05" db="EMBL/GenBank/DDBJ databases">
        <title>Genomic analysis of Brachybacterium sp. CBA3104.</title>
        <authorList>
            <person name="Roh S.W."/>
            <person name="Kim Y.B."/>
            <person name="Kim Y."/>
        </authorList>
    </citation>
    <scope>NUCLEOTIDE SEQUENCE</scope>
    <source>
        <strain evidence="2">CBA3104</strain>
        <plasmid evidence="2">pCBA3104-01</plasmid>
    </source>
</reference>
<keyword evidence="1" id="KW-0812">Transmembrane</keyword>
<evidence type="ECO:0008006" key="4">
    <source>
        <dbReference type="Google" id="ProtNLM"/>
    </source>
</evidence>
<dbReference type="EMBL" id="CP097219">
    <property type="protein sequence ID" value="UQN31779.1"/>
    <property type="molecule type" value="Genomic_DNA"/>
</dbReference>
<proteinExistence type="predicted"/>
<dbReference type="RefSeq" id="WP_249481203.1">
    <property type="nucleotide sequence ID" value="NZ_CP097219.1"/>
</dbReference>
<feature type="transmembrane region" description="Helical" evidence="1">
    <location>
        <begin position="181"/>
        <end position="201"/>
    </location>
</feature>
<accession>A0ABY4NC81</accession>
<keyword evidence="1" id="KW-1133">Transmembrane helix</keyword>
<evidence type="ECO:0000256" key="1">
    <source>
        <dbReference type="SAM" id="Phobius"/>
    </source>
</evidence>
<organism evidence="2 3">
    <name type="scientific">Brachybacterium kimchii</name>
    <dbReference type="NCBI Taxonomy" id="2942909"/>
    <lineage>
        <taxon>Bacteria</taxon>
        <taxon>Bacillati</taxon>
        <taxon>Actinomycetota</taxon>
        <taxon>Actinomycetes</taxon>
        <taxon>Micrococcales</taxon>
        <taxon>Dermabacteraceae</taxon>
        <taxon>Brachybacterium</taxon>
    </lineage>
</organism>
<gene>
    <name evidence="2" type="ORF">M4486_19510</name>
</gene>
<geneLocation type="plasmid" evidence="2 3">
    <name>pCBA3104-01</name>
</geneLocation>
<name>A0ABY4NC81_9MICO</name>
<feature type="transmembrane region" description="Helical" evidence="1">
    <location>
        <begin position="263"/>
        <end position="284"/>
    </location>
</feature>
<keyword evidence="2" id="KW-0614">Plasmid</keyword>
<feature type="transmembrane region" description="Helical" evidence="1">
    <location>
        <begin position="82"/>
        <end position="102"/>
    </location>
</feature>
<dbReference type="Proteomes" id="UP001055868">
    <property type="component" value="Plasmid pCBA3104-01"/>
</dbReference>
<keyword evidence="1" id="KW-0472">Membrane</keyword>
<feature type="transmembrane region" description="Helical" evidence="1">
    <location>
        <begin position="148"/>
        <end position="169"/>
    </location>
</feature>
<evidence type="ECO:0000313" key="3">
    <source>
        <dbReference type="Proteomes" id="UP001055868"/>
    </source>
</evidence>
<feature type="transmembrane region" description="Helical" evidence="1">
    <location>
        <begin position="114"/>
        <end position="136"/>
    </location>
</feature>
<keyword evidence="3" id="KW-1185">Reference proteome</keyword>